<dbReference type="KEGG" id="dfg:B0537_06960"/>
<dbReference type="OrthoDB" id="9767746at2"/>
<protein>
    <submittedName>
        <fullName evidence="1">Uncharacterized protein</fullName>
    </submittedName>
</protein>
<proteinExistence type="predicted"/>
<gene>
    <name evidence="1" type="ORF">B0537_06960</name>
</gene>
<reference evidence="1 2" key="1">
    <citation type="journal article" date="2016" name="Int. J. Syst. Evol. Microbiol.">
        <title>Desulfotomaculum ferrireducens sp. nov., a moderately thermophilic sulfate-reducing and dissimilatory Fe(III)-reducing bacterium isolated from compost.</title>
        <authorList>
            <person name="Yang G."/>
            <person name="Guo J."/>
            <person name="Zhuang L."/>
            <person name="Yuan Y."/>
            <person name="Zhou S."/>
        </authorList>
    </citation>
    <scope>NUCLEOTIDE SEQUENCE [LARGE SCALE GENOMIC DNA]</scope>
    <source>
        <strain evidence="1 2">GSS09</strain>
    </source>
</reference>
<dbReference type="EMBL" id="CP019698">
    <property type="protein sequence ID" value="AQS58846.1"/>
    <property type="molecule type" value="Genomic_DNA"/>
</dbReference>
<dbReference type="AlphaFoldDB" id="A0A1S6IVR1"/>
<accession>A0A1S6IVR1</accession>
<dbReference type="Proteomes" id="UP000189464">
    <property type="component" value="Chromosome"/>
</dbReference>
<dbReference type="RefSeq" id="WP_077713872.1">
    <property type="nucleotide sequence ID" value="NZ_CP019698.1"/>
</dbReference>
<name>A0A1S6IVR1_9FIRM</name>
<keyword evidence="2" id="KW-1185">Reference proteome</keyword>
<evidence type="ECO:0000313" key="2">
    <source>
        <dbReference type="Proteomes" id="UP000189464"/>
    </source>
</evidence>
<dbReference type="STRING" id="1833852.B0537_06960"/>
<sequence>MFFRKITTRKNGKEYVYVKLIENYRSNGRIKQRVVANFGSLENLSPQRISDLINSLQRLYQDIEQKQDNKPVVEDLLEQSAETIKTIRNCPMLEPLKQLFSATQYQILEAIIIKSLIAPELNRPIQELCQQLELVDASSIEFYNVLKKLGETEFRPLLDKVWVTIPGAKEEDYKVIYIHPINGIFKGATFLSDPTGNPYATENYQKEYVLWLAYNSQGVPLDFTRVEEMGQLKGQLNRLVQRLEDLLDCQVVVMDADGILTDIDVPYPVASLAKGLTRGVNPNQYYSFQAIQIEPENEVKIKEIKANLAKVSAGLENIKADILLGKLTKENVIKKRAEAVIRTNGCQEMVSFFYNDTNKTLNYYIKDDVVEEKTKSLVTSQWVVPKEKFKDNINLPQVTIKNDRFRNITDQLNIPPINLYADFHYSREIISGHIALEIIKNQITMVANIPWQGGDS</sequence>
<evidence type="ECO:0000313" key="1">
    <source>
        <dbReference type="EMBL" id="AQS58846.1"/>
    </source>
</evidence>
<organism evidence="1 2">
    <name type="scientific">Desulforamulus ferrireducens</name>
    <dbReference type="NCBI Taxonomy" id="1833852"/>
    <lineage>
        <taxon>Bacteria</taxon>
        <taxon>Bacillati</taxon>
        <taxon>Bacillota</taxon>
        <taxon>Clostridia</taxon>
        <taxon>Eubacteriales</taxon>
        <taxon>Peptococcaceae</taxon>
        <taxon>Desulforamulus</taxon>
    </lineage>
</organism>